<dbReference type="STRING" id="195103.CPF_1733"/>
<feature type="domain" description="Carbohydrate kinase PfkB" evidence="3">
    <location>
        <begin position="8"/>
        <end position="296"/>
    </location>
</feature>
<dbReference type="eggNOG" id="COG0524">
    <property type="taxonomic scope" value="Bacteria"/>
</dbReference>
<dbReference type="Gene3D" id="3.40.1190.20">
    <property type="match status" value="1"/>
</dbReference>
<accession>A0A0H2YQX6</accession>
<dbReference type="EMBL" id="CP000246">
    <property type="protein sequence ID" value="ABG83407.1"/>
    <property type="molecule type" value="Genomic_DNA"/>
</dbReference>
<dbReference type="PaxDb" id="195103-CPF_1733"/>
<reference evidence="4 5" key="1">
    <citation type="journal article" date="2006" name="Genome Res.">
        <title>Skewed genomic variability in strains of the toxigenic bacterial pathogen, Clostridium perfringens.</title>
        <authorList>
            <person name="Myers G.S."/>
            <person name="Rasko D.A."/>
            <person name="Cheung J.K."/>
            <person name="Ravel J."/>
            <person name="Seshadri R."/>
            <person name="Deboy R.T."/>
            <person name="Ren Q."/>
            <person name="Varga J."/>
            <person name="Awad M.M."/>
            <person name="Brinkac L.M."/>
            <person name="Daugherty S.C."/>
            <person name="Haft D.H."/>
            <person name="Dodson R.J."/>
            <person name="Madupu R."/>
            <person name="Nelson W.C."/>
            <person name="Rosovitz M.J."/>
            <person name="Sullivan S.A."/>
            <person name="Khouri H."/>
            <person name="Dimitrov G.I."/>
            <person name="Watkins K.L."/>
            <person name="Mulligan S."/>
            <person name="Benton J."/>
            <person name="Radune D."/>
            <person name="Fisher D.J."/>
            <person name="Atkins H.S."/>
            <person name="Hiscox T."/>
            <person name="Jost B.H."/>
            <person name="Billington S.J."/>
            <person name="Songer J.G."/>
            <person name="McClane B.A."/>
            <person name="Titball R.W."/>
            <person name="Rood J.I."/>
            <person name="Melville S.B."/>
            <person name="Paulsen I.T."/>
        </authorList>
    </citation>
    <scope>NUCLEOTIDE SEQUENCE [LARGE SCALE GENOMIC DNA]</scope>
    <source>
        <strain evidence="5">ATCC 13124 / DSM 756 / JCM 1290 / NCIMB 6125 / NCTC 8237 / S 107 / Type A</strain>
    </source>
</reference>
<dbReference type="GO" id="GO:0016301">
    <property type="term" value="F:kinase activity"/>
    <property type="evidence" value="ECO:0007669"/>
    <property type="project" value="UniProtKB-KW"/>
</dbReference>
<dbReference type="HOGENOM" id="CLU_027634_11_2_9"/>
<evidence type="ECO:0000313" key="4">
    <source>
        <dbReference type="EMBL" id="ABG83407.1"/>
    </source>
</evidence>
<dbReference type="PANTHER" id="PTHR10584">
    <property type="entry name" value="SUGAR KINASE"/>
    <property type="match status" value="1"/>
</dbReference>
<dbReference type="InterPro" id="IPR029056">
    <property type="entry name" value="Ribokinase-like"/>
</dbReference>
<dbReference type="GeneID" id="93001981"/>
<dbReference type="KEGG" id="cpf:CPF_1733"/>
<keyword evidence="2 4" id="KW-0418">Kinase</keyword>
<dbReference type="SUPFAM" id="SSF53613">
    <property type="entry name" value="Ribokinase-like"/>
    <property type="match status" value="1"/>
</dbReference>
<evidence type="ECO:0000313" key="5">
    <source>
        <dbReference type="Proteomes" id="UP000001823"/>
    </source>
</evidence>
<name>A0A0H2YQX6_CLOP1</name>
<organism evidence="4 5">
    <name type="scientific">Clostridium perfringens (strain ATCC 13124 / DSM 756 / JCM 1290 / NCIMB 6125 / NCTC 8237 / Type A)</name>
    <dbReference type="NCBI Taxonomy" id="195103"/>
    <lineage>
        <taxon>Bacteria</taxon>
        <taxon>Bacillati</taxon>
        <taxon>Bacillota</taxon>
        <taxon>Clostridia</taxon>
        <taxon>Eubacteriales</taxon>
        <taxon>Clostridiaceae</taxon>
        <taxon>Clostridium</taxon>
    </lineage>
</organism>
<dbReference type="Pfam" id="PF00294">
    <property type="entry name" value="PfkB"/>
    <property type="match status" value="1"/>
</dbReference>
<evidence type="ECO:0000256" key="1">
    <source>
        <dbReference type="ARBA" id="ARBA00022679"/>
    </source>
</evidence>
<sequence length="321" mass="35689">MNLRKEPYLLVFGASVVDVFGFSKASYRPYNSTPGHVKISFGGVCRNIAENMARVGVNTNFMSILGNDEHGKSIVEHSKKIGYHMDDSMVIEGGSTPTYLAILDENGEMVSAIADMKSIGAMNTDFIDSKREIFENAEYTVLDSDNPEIMEYLLKNFKDKTNFILDPVSAEKASWVKHLIKDFHTIKPNRHEAEILAGFPITDTDDLIKASNYFLGLGIKKVFISLDADGIFYNDGVSCGKIKATEVDVKNVTGAGDSFVAGLGYGYMNKMPIEDIVKFAMTMSNITISHEETIHPDMALDTVLAKLEKTTWEEEKYDLNK</sequence>
<keyword evidence="5" id="KW-1185">Reference proteome</keyword>
<dbReference type="RefSeq" id="WP_003454665.1">
    <property type="nucleotide sequence ID" value="NC_008261.1"/>
</dbReference>
<dbReference type="Proteomes" id="UP000001823">
    <property type="component" value="Chromosome"/>
</dbReference>
<dbReference type="PANTHER" id="PTHR10584:SF166">
    <property type="entry name" value="RIBOKINASE"/>
    <property type="match status" value="1"/>
</dbReference>
<dbReference type="AlphaFoldDB" id="A0A0H2YQX6"/>
<dbReference type="InterPro" id="IPR011611">
    <property type="entry name" value="PfkB_dom"/>
</dbReference>
<gene>
    <name evidence="4" type="ordered locus">CPF_1733</name>
</gene>
<proteinExistence type="predicted"/>
<dbReference type="SMR" id="A0A0H2YQX6"/>
<dbReference type="CDD" id="cd01941">
    <property type="entry name" value="YeiC_kinase_like"/>
    <property type="match status" value="1"/>
</dbReference>
<protein>
    <submittedName>
        <fullName evidence="4">Kinase, pfkB family</fullName>
    </submittedName>
</protein>
<evidence type="ECO:0000259" key="3">
    <source>
        <dbReference type="Pfam" id="PF00294"/>
    </source>
</evidence>
<keyword evidence="1" id="KW-0808">Transferase</keyword>
<evidence type="ECO:0000256" key="2">
    <source>
        <dbReference type="ARBA" id="ARBA00022777"/>
    </source>
</evidence>